<dbReference type="Gene3D" id="3.40.50.12780">
    <property type="entry name" value="N-terminal domain of ligase-like"/>
    <property type="match status" value="1"/>
</dbReference>
<proteinExistence type="inferred from homology"/>
<protein>
    <submittedName>
        <fullName evidence="4">Amino acid adenylation domain-containing protein</fullName>
    </submittedName>
</protein>
<evidence type="ECO:0000259" key="3">
    <source>
        <dbReference type="Pfam" id="PF00501"/>
    </source>
</evidence>
<dbReference type="Gene3D" id="3.30.300.30">
    <property type="match status" value="1"/>
</dbReference>
<dbReference type="GO" id="GO:0005737">
    <property type="term" value="C:cytoplasm"/>
    <property type="evidence" value="ECO:0007669"/>
    <property type="project" value="TreeGrafter"/>
</dbReference>
<comment type="caution">
    <text evidence="4">The sequence shown here is derived from an EMBL/GenBank/DDBJ whole genome shotgun (WGS) entry which is preliminary data.</text>
</comment>
<accession>A0A7X3CQN6</accession>
<dbReference type="PANTHER" id="PTHR45527:SF1">
    <property type="entry name" value="FATTY ACID SYNTHASE"/>
    <property type="match status" value="1"/>
</dbReference>
<dbReference type="InterPro" id="IPR000873">
    <property type="entry name" value="AMP-dep_synth/lig_dom"/>
</dbReference>
<gene>
    <name evidence="4" type="ORF">GNP95_24480</name>
</gene>
<evidence type="ECO:0000313" key="4">
    <source>
        <dbReference type="EMBL" id="MUG48104.1"/>
    </source>
</evidence>
<dbReference type="OrthoDB" id="9765680at2"/>
<dbReference type="PANTHER" id="PTHR45527">
    <property type="entry name" value="NONRIBOSOMAL PEPTIDE SYNTHETASE"/>
    <property type="match status" value="1"/>
</dbReference>
<dbReference type="InterPro" id="IPR010071">
    <property type="entry name" value="AA_adenyl_dom"/>
</dbReference>
<organism evidence="4 5">
    <name type="scientific">Paenibacillus woosongensis</name>
    <dbReference type="NCBI Taxonomy" id="307580"/>
    <lineage>
        <taxon>Bacteria</taxon>
        <taxon>Bacillati</taxon>
        <taxon>Bacillota</taxon>
        <taxon>Bacilli</taxon>
        <taxon>Bacillales</taxon>
        <taxon>Paenibacillaceae</taxon>
        <taxon>Paenibacillus</taxon>
    </lineage>
</organism>
<sequence length="538" mass="59219">MLDALTGKPVDSLGGRISYYAGKQPNKMAVQDSRHSLTYAELDKHSLACAAALSQWGITRGDRIICFAQKEVSLVAAIIGCLRMGVGYVPVDPKNPPGRLQHIAREIAPKAVILPEKMLAEAAGLDPEIRRIPLESISPFHAGPCHLTEDSISGHVWPDIDISDMAYCMYTSGSTGLPKGVVIEHRSMLAFFAAVNEFMNITEESVCMNTSPFYFDVSIVDTLLPLYCGASVYLYDEFMIPSLVLQYIARRRITHFAAVAPILSLLSEEPHFGKEDLSSLKRIMTGAEVLNVKSIQRWLQEVPALTVINGYGPTEATCVCLAHPITAANVNDHHLFPIGRPLTGINALLIDQAGEIIEAPGVSGELLVAGDQLMRGYWSNPEATKSRLVAIHGEVYYRTGDICQQDEQGLYHFIGRGDDEVKILGYRINLNEIRGALGEIPLVRDFILSIIHEEGRGKVLAAAIILKDGDLELGKLANVQRALKDKLLDYMVPRYLLLCTGFPKLPSGKTDAKRIARYIEEQIEHNKASLHLQSADWP</sequence>
<name>A0A7X3CQN6_9BACL</name>
<evidence type="ECO:0000313" key="5">
    <source>
        <dbReference type="Proteomes" id="UP000447876"/>
    </source>
</evidence>
<dbReference type="Pfam" id="PF00501">
    <property type="entry name" value="AMP-binding"/>
    <property type="match status" value="1"/>
</dbReference>
<dbReference type="GO" id="GO:0031177">
    <property type="term" value="F:phosphopantetheine binding"/>
    <property type="evidence" value="ECO:0007669"/>
    <property type="project" value="TreeGrafter"/>
</dbReference>
<dbReference type="Proteomes" id="UP000447876">
    <property type="component" value="Unassembled WGS sequence"/>
</dbReference>
<dbReference type="InterPro" id="IPR042099">
    <property type="entry name" value="ANL_N_sf"/>
</dbReference>
<dbReference type="GO" id="GO:0043041">
    <property type="term" value="P:amino acid activation for nonribosomal peptide biosynthetic process"/>
    <property type="evidence" value="ECO:0007669"/>
    <property type="project" value="TreeGrafter"/>
</dbReference>
<dbReference type="InterPro" id="IPR045851">
    <property type="entry name" value="AMP-bd_C_sf"/>
</dbReference>
<dbReference type="RefSeq" id="WP_155613455.1">
    <property type="nucleotide sequence ID" value="NZ_WNZW01000020.1"/>
</dbReference>
<evidence type="ECO:0000256" key="1">
    <source>
        <dbReference type="ARBA" id="ARBA00006432"/>
    </source>
</evidence>
<feature type="domain" description="AMP-dependent synthetase/ligase" evidence="3">
    <location>
        <begin position="21"/>
        <end position="378"/>
    </location>
</feature>
<dbReference type="NCBIfam" id="TIGR01733">
    <property type="entry name" value="AA-adenyl-dom"/>
    <property type="match status" value="1"/>
</dbReference>
<reference evidence="4 5" key="1">
    <citation type="submission" date="2019-11" db="EMBL/GenBank/DDBJ databases">
        <title>Draft genome sequences of five Paenibacillus species of dairy origin.</title>
        <authorList>
            <person name="Olajide A.M."/>
            <person name="Chen S."/>
            <person name="Lapointe G."/>
        </authorList>
    </citation>
    <scope>NUCLEOTIDE SEQUENCE [LARGE SCALE GENOMIC DNA]</scope>
    <source>
        <strain evidence="4 5">12CR55</strain>
    </source>
</reference>
<comment type="similarity">
    <text evidence="1">Belongs to the ATP-dependent AMP-binding enzyme family.</text>
</comment>
<dbReference type="EMBL" id="WNZW01000020">
    <property type="protein sequence ID" value="MUG48104.1"/>
    <property type="molecule type" value="Genomic_DNA"/>
</dbReference>
<evidence type="ECO:0000256" key="2">
    <source>
        <dbReference type="ARBA" id="ARBA00022737"/>
    </source>
</evidence>
<dbReference type="GO" id="GO:0044550">
    <property type="term" value="P:secondary metabolite biosynthetic process"/>
    <property type="evidence" value="ECO:0007669"/>
    <property type="project" value="TreeGrafter"/>
</dbReference>
<keyword evidence="2" id="KW-0677">Repeat</keyword>
<dbReference type="SUPFAM" id="SSF56801">
    <property type="entry name" value="Acetyl-CoA synthetase-like"/>
    <property type="match status" value="1"/>
</dbReference>
<dbReference type="CDD" id="cd05930">
    <property type="entry name" value="A_NRPS"/>
    <property type="match status" value="1"/>
</dbReference>
<dbReference type="AlphaFoldDB" id="A0A7X3CQN6"/>